<keyword evidence="2" id="KW-0418">Kinase</keyword>
<protein>
    <submittedName>
        <fullName evidence="2">2-phosphoglycerate kinase</fullName>
    </submittedName>
</protein>
<dbReference type="AlphaFoldDB" id="A0A833R433"/>
<accession>A0A833R433</accession>
<dbReference type="PANTHER" id="PTHR33477">
    <property type="entry name" value="P-LOOP NTPASE DOMAIN-CONTAINING PROTEIN LPA1 HOMOLOG 1"/>
    <property type="match status" value="1"/>
</dbReference>
<keyword evidence="3" id="KW-1185">Reference proteome</keyword>
<dbReference type="OrthoDB" id="271259at2759"/>
<dbReference type="Proteomes" id="UP000623129">
    <property type="component" value="Unassembled WGS sequence"/>
</dbReference>
<evidence type="ECO:0000256" key="1">
    <source>
        <dbReference type="SAM" id="MobiDB-lite"/>
    </source>
</evidence>
<dbReference type="PANTHER" id="PTHR33477:SF2">
    <property type="entry name" value="2-PHOSPHOGLYCERATE KINASE"/>
    <property type="match status" value="1"/>
</dbReference>
<dbReference type="Gene3D" id="3.40.50.300">
    <property type="entry name" value="P-loop containing nucleotide triphosphate hydrolases"/>
    <property type="match status" value="1"/>
</dbReference>
<dbReference type="SUPFAM" id="SSF52540">
    <property type="entry name" value="P-loop containing nucleoside triphosphate hydrolases"/>
    <property type="match status" value="1"/>
</dbReference>
<dbReference type="InterPro" id="IPR027417">
    <property type="entry name" value="P-loop_NTPase"/>
</dbReference>
<feature type="compositionally biased region" description="Low complexity" evidence="1">
    <location>
        <begin position="294"/>
        <end position="309"/>
    </location>
</feature>
<name>A0A833R433_9POAL</name>
<comment type="caution">
    <text evidence="2">The sequence shown here is derived from an EMBL/GenBank/DDBJ whole genome shotgun (WGS) entry which is preliminary data.</text>
</comment>
<dbReference type="EMBL" id="SWLB01000011">
    <property type="protein sequence ID" value="KAF3332896.1"/>
    <property type="molecule type" value="Genomic_DNA"/>
</dbReference>
<evidence type="ECO:0000313" key="3">
    <source>
        <dbReference type="Proteomes" id="UP000623129"/>
    </source>
</evidence>
<feature type="compositionally biased region" description="Basic and acidic residues" evidence="1">
    <location>
        <begin position="24"/>
        <end position="35"/>
    </location>
</feature>
<evidence type="ECO:0000313" key="2">
    <source>
        <dbReference type="EMBL" id="KAF3332896.1"/>
    </source>
</evidence>
<feature type="region of interest" description="Disordered" evidence="1">
    <location>
        <begin position="1"/>
        <end position="49"/>
    </location>
</feature>
<reference evidence="2" key="1">
    <citation type="submission" date="2020-01" db="EMBL/GenBank/DDBJ databases">
        <title>Genome sequence of Kobresia littledalei, the first chromosome-level genome in the family Cyperaceae.</title>
        <authorList>
            <person name="Qu G."/>
        </authorList>
    </citation>
    <scope>NUCLEOTIDE SEQUENCE</scope>
    <source>
        <strain evidence="2">C.B.Clarke</strain>
        <tissue evidence="2">Leaf</tissue>
    </source>
</reference>
<organism evidence="2 3">
    <name type="scientific">Carex littledalei</name>
    <dbReference type="NCBI Taxonomy" id="544730"/>
    <lineage>
        <taxon>Eukaryota</taxon>
        <taxon>Viridiplantae</taxon>
        <taxon>Streptophyta</taxon>
        <taxon>Embryophyta</taxon>
        <taxon>Tracheophyta</taxon>
        <taxon>Spermatophyta</taxon>
        <taxon>Magnoliopsida</taxon>
        <taxon>Liliopsida</taxon>
        <taxon>Poales</taxon>
        <taxon>Cyperaceae</taxon>
        <taxon>Cyperoideae</taxon>
        <taxon>Cariceae</taxon>
        <taxon>Carex</taxon>
        <taxon>Carex subgen. Euthyceras</taxon>
    </lineage>
</organism>
<proteinExistence type="predicted"/>
<keyword evidence="2" id="KW-0808">Transferase</keyword>
<dbReference type="GO" id="GO:0016301">
    <property type="term" value="F:kinase activity"/>
    <property type="evidence" value="ECO:0007669"/>
    <property type="project" value="UniProtKB-KW"/>
</dbReference>
<gene>
    <name evidence="2" type="ORF">FCM35_KLT02473</name>
</gene>
<feature type="compositionally biased region" description="Basic and acidic residues" evidence="1">
    <location>
        <begin position="258"/>
        <end position="271"/>
    </location>
</feature>
<sequence length="448" mass="50421">MHERTHSEIGAASSAENIFGVPPRDPDEKRKKDDQPNVPPARYPSRSGSSKYDFVKVKVWLGENADHYYVLSRFLLSRMLTVTKIPNHVAIKIALELKKLLVDNSLLDVSQSDLEANLFKLMERRGYGEEYINRYKMMTRFHHQRVPLVILVCGTACTGKSTVATQLAQRLNLPNVLHVCIIFPLHYFIFQYAPLTSTPVWARDFNSPEELIKEFCRECRIVRKGLAGDLKKAMKDGKPIIIEGIHLDPSIYLMDEEKKDSTDKSAEKPENKILGSQENNPDIAENCLPEKGTSSEAGESSSSQAGESSFLHATDPSLASSETKEKMPNENESQNTMAIKKEKTATEPITIPIVLRMAEFDHKALLEEWIATRAIGDKSLMQDRQKLINNLKTIQDYLCSFEPQGINVVNISASTFTQTLDSLHNYLLQCIEHGVSDASKAEKLAQEN</sequence>
<feature type="region of interest" description="Disordered" evidence="1">
    <location>
        <begin position="258"/>
        <end position="343"/>
    </location>
</feature>